<evidence type="ECO:0000313" key="2">
    <source>
        <dbReference type="EMBL" id="MFC6165716.1"/>
    </source>
</evidence>
<dbReference type="PROSITE" id="PS50943">
    <property type="entry name" value="HTH_CROC1"/>
    <property type="match status" value="1"/>
</dbReference>
<dbReference type="Pfam" id="PF01381">
    <property type="entry name" value="HTH_3"/>
    <property type="match status" value="1"/>
</dbReference>
<reference evidence="3" key="1">
    <citation type="journal article" date="2019" name="Int. J. Syst. Evol. Microbiol.">
        <title>The Global Catalogue of Microorganisms (GCM) 10K type strain sequencing project: providing services to taxonomists for standard genome sequencing and annotation.</title>
        <authorList>
            <consortium name="The Broad Institute Genomics Platform"/>
            <consortium name="The Broad Institute Genome Sequencing Center for Infectious Disease"/>
            <person name="Wu L."/>
            <person name="Ma J."/>
        </authorList>
    </citation>
    <scope>NUCLEOTIDE SEQUENCE [LARGE SCALE GENOMIC DNA]</scope>
    <source>
        <strain evidence="3">CCM 8932</strain>
    </source>
</reference>
<gene>
    <name evidence="2" type="ORF">ACFP3T_13685</name>
</gene>
<name>A0ABW1R738_9LACO</name>
<dbReference type="SUPFAM" id="SSF47413">
    <property type="entry name" value="lambda repressor-like DNA-binding domains"/>
    <property type="match status" value="1"/>
</dbReference>
<keyword evidence="3" id="KW-1185">Reference proteome</keyword>
<dbReference type="SMART" id="SM00530">
    <property type="entry name" value="HTH_XRE"/>
    <property type="match status" value="1"/>
</dbReference>
<proteinExistence type="predicted"/>
<accession>A0ABW1R738</accession>
<dbReference type="EMBL" id="JBHSSD010000057">
    <property type="protein sequence ID" value="MFC6165716.1"/>
    <property type="molecule type" value="Genomic_DNA"/>
</dbReference>
<dbReference type="RefSeq" id="WP_137639908.1">
    <property type="nucleotide sequence ID" value="NZ_BJDK01000011.1"/>
</dbReference>
<dbReference type="InterPro" id="IPR001387">
    <property type="entry name" value="Cro/C1-type_HTH"/>
</dbReference>
<comment type="caution">
    <text evidence="2">The sequence shown here is derived from an EMBL/GenBank/DDBJ whole genome shotgun (WGS) entry which is preliminary data.</text>
</comment>
<dbReference type="InterPro" id="IPR010982">
    <property type="entry name" value="Lambda_DNA-bd_dom_sf"/>
</dbReference>
<organism evidence="2 3">
    <name type="scientific">Lactiplantibacillus dongliensis</name>
    <dbReference type="NCBI Taxonomy" id="2559919"/>
    <lineage>
        <taxon>Bacteria</taxon>
        <taxon>Bacillati</taxon>
        <taxon>Bacillota</taxon>
        <taxon>Bacilli</taxon>
        <taxon>Lactobacillales</taxon>
        <taxon>Lactobacillaceae</taxon>
        <taxon>Lactiplantibacillus</taxon>
    </lineage>
</organism>
<feature type="domain" description="HTH cro/C1-type" evidence="1">
    <location>
        <begin position="20"/>
        <end position="74"/>
    </location>
</feature>
<evidence type="ECO:0000259" key="1">
    <source>
        <dbReference type="PROSITE" id="PS50943"/>
    </source>
</evidence>
<dbReference type="Proteomes" id="UP001596253">
    <property type="component" value="Unassembled WGS sequence"/>
</dbReference>
<dbReference type="CDD" id="cd00093">
    <property type="entry name" value="HTH_XRE"/>
    <property type="match status" value="1"/>
</dbReference>
<evidence type="ECO:0000313" key="3">
    <source>
        <dbReference type="Proteomes" id="UP001596253"/>
    </source>
</evidence>
<protein>
    <submittedName>
        <fullName evidence="2">Transcriptional regulator</fullName>
    </submittedName>
</protein>
<sequence length="111" mass="12976">MLHRENTIRRYHTSSAADLIKETMEFYQITQIDLADRLGVSQKNISDILKRKRFINEILALRIESVMGISSQLLLNLDANFKLHLAKETAMESAPQHKSDKFLKRYDWVTI</sequence>
<dbReference type="Gene3D" id="1.10.260.40">
    <property type="entry name" value="lambda repressor-like DNA-binding domains"/>
    <property type="match status" value="1"/>
</dbReference>